<feature type="transmembrane region" description="Helical" evidence="1">
    <location>
        <begin position="201"/>
        <end position="219"/>
    </location>
</feature>
<dbReference type="Gene3D" id="1.20.1250.20">
    <property type="entry name" value="MFS general substrate transporter like domains"/>
    <property type="match status" value="1"/>
</dbReference>
<dbReference type="SUPFAM" id="SSF103473">
    <property type="entry name" value="MFS general substrate transporter"/>
    <property type="match status" value="1"/>
</dbReference>
<evidence type="ECO:0000256" key="1">
    <source>
        <dbReference type="SAM" id="Phobius"/>
    </source>
</evidence>
<feature type="transmembrane region" description="Helical" evidence="1">
    <location>
        <begin position="69"/>
        <end position="89"/>
    </location>
</feature>
<feature type="transmembrane region" description="Helical" evidence="1">
    <location>
        <begin position="349"/>
        <end position="369"/>
    </location>
</feature>
<feature type="transmembrane region" description="Helical" evidence="1">
    <location>
        <begin position="6"/>
        <end position="26"/>
    </location>
</feature>
<organism evidence="2">
    <name type="scientific">Amphimedon queenslandica</name>
    <name type="common">Sponge</name>
    <dbReference type="NCBI Taxonomy" id="400682"/>
    <lineage>
        <taxon>Eukaryota</taxon>
        <taxon>Metazoa</taxon>
        <taxon>Porifera</taxon>
        <taxon>Demospongiae</taxon>
        <taxon>Heteroscleromorpha</taxon>
        <taxon>Haplosclerida</taxon>
        <taxon>Niphatidae</taxon>
        <taxon>Amphimedon</taxon>
    </lineage>
</organism>
<feature type="transmembrane region" description="Helical" evidence="1">
    <location>
        <begin position="162"/>
        <end position="181"/>
    </location>
</feature>
<dbReference type="InParanoid" id="A0A1X7TWS5"/>
<dbReference type="InterPro" id="IPR036259">
    <property type="entry name" value="MFS_trans_sf"/>
</dbReference>
<name>A0A1X7TWS5_AMPQE</name>
<feature type="transmembrane region" description="Helical" evidence="1">
    <location>
        <begin position="231"/>
        <end position="251"/>
    </location>
</feature>
<sequence>MIIYIIFSYAVFFITMAIRVNLVPFNIDQLIGSSSDELTAIIHWHNLGPLLGSFIIFNTNSLATEYQYMVWLGSIIACVATVLVSHNLFNGYLDTTPVNTVNPIKLIVRVLCYARKHKYPENRSALTYWEEEAPSRLDLGKDKYGGPFTEEEVEDVKTILRLVPLVFICGLSVGLYGRYTISMDATSYGCNGLNTGMYVEFIAYVFLVVFMLFILKQSYFRKYIPSMLKRIGIGLVLIFIVNVLYTGLAFIGNYKFGETFHCLTVFDNILLARPQNWVYFDVIVETILWYTNNATSVEFILAQCPKSMRGAMIGLWLCLRNLRREFQFMLIFLPFLQYMSPDIPLGRGFYYLLTLSLVSLLVLVLFIYLAKRYKLRVREVEINIHQIAENYTIRYIEQDEEHRINYSSSSSDNEEV</sequence>
<protein>
    <submittedName>
        <fullName evidence="2">Uncharacterized protein</fullName>
    </submittedName>
</protein>
<proteinExistence type="predicted"/>
<accession>A0A1X7TWS5</accession>
<reference evidence="2" key="1">
    <citation type="submission" date="2017-05" db="UniProtKB">
        <authorList>
            <consortium name="EnsemblMetazoa"/>
        </authorList>
    </citation>
    <scope>IDENTIFICATION</scope>
</reference>
<keyword evidence="1" id="KW-1133">Transmembrane helix</keyword>
<keyword evidence="1" id="KW-0472">Membrane</keyword>
<dbReference type="AlphaFoldDB" id="A0A1X7TWS5"/>
<dbReference type="OrthoDB" id="8904098at2759"/>
<keyword evidence="1" id="KW-0812">Transmembrane</keyword>
<evidence type="ECO:0000313" key="2">
    <source>
        <dbReference type="EnsemblMetazoa" id="Aqu2.1.19692_001"/>
    </source>
</evidence>
<dbReference type="EnsemblMetazoa" id="Aqu2.1.19692_001">
    <property type="protein sequence ID" value="Aqu2.1.19692_001"/>
    <property type="gene ID" value="Aqu2.1.19692"/>
</dbReference>